<feature type="transmembrane region" description="Helical" evidence="1">
    <location>
        <begin position="37"/>
        <end position="55"/>
    </location>
</feature>
<keyword evidence="1" id="KW-1133">Transmembrane helix</keyword>
<evidence type="ECO:0000313" key="2">
    <source>
        <dbReference type="EMBL" id="NBZ88869.1"/>
    </source>
</evidence>
<dbReference type="EMBL" id="JAABNR010000014">
    <property type="protein sequence ID" value="NBZ88869.1"/>
    <property type="molecule type" value="Genomic_DNA"/>
</dbReference>
<keyword evidence="3" id="KW-1185">Reference proteome</keyword>
<sequence length="60" mass="6549">MFTISVGFGILLPQLPDLIECLLCVAGKAEQVSRATGLLTALHIFALFLCAPFWVRLSDQ</sequence>
<reference evidence="2" key="1">
    <citation type="submission" date="2020-01" db="EMBL/GenBank/DDBJ databases">
        <authorList>
            <person name="Chen W.-M."/>
        </authorList>
    </citation>
    <scope>NUCLEOTIDE SEQUENCE</scope>
    <source>
        <strain evidence="2">CYK-10</strain>
    </source>
</reference>
<dbReference type="Proteomes" id="UP001193501">
    <property type="component" value="Unassembled WGS sequence"/>
</dbReference>
<accession>A0AAE4YBG2</accession>
<gene>
    <name evidence="2" type="ORF">GV832_14850</name>
</gene>
<comment type="caution">
    <text evidence="2">The sequence shown here is derived from an EMBL/GenBank/DDBJ whole genome shotgun (WGS) entry which is preliminary data.</text>
</comment>
<evidence type="ECO:0000313" key="3">
    <source>
        <dbReference type="Proteomes" id="UP001193501"/>
    </source>
</evidence>
<protein>
    <submittedName>
        <fullName evidence="2">Uncharacterized protein</fullName>
    </submittedName>
</protein>
<proteinExistence type="predicted"/>
<dbReference type="AlphaFoldDB" id="A0AAE4YBG2"/>
<dbReference type="RefSeq" id="WP_168775684.1">
    <property type="nucleotide sequence ID" value="NZ_JAABNR010000014.1"/>
</dbReference>
<keyword evidence="1" id="KW-0472">Membrane</keyword>
<organism evidence="2 3">
    <name type="scientific">Stagnihabitans tardus</name>
    <dbReference type="NCBI Taxonomy" id="2699202"/>
    <lineage>
        <taxon>Bacteria</taxon>
        <taxon>Pseudomonadati</taxon>
        <taxon>Pseudomonadota</taxon>
        <taxon>Alphaproteobacteria</taxon>
        <taxon>Rhodobacterales</taxon>
        <taxon>Paracoccaceae</taxon>
        <taxon>Stagnihabitans</taxon>
    </lineage>
</organism>
<keyword evidence="1" id="KW-0812">Transmembrane</keyword>
<name>A0AAE4YBG2_9RHOB</name>
<evidence type="ECO:0000256" key="1">
    <source>
        <dbReference type="SAM" id="Phobius"/>
    </source>
</evidence>